<keyword evidence="1" id="KW-0732">Signal</keyword>
<dbReference type="STRING" id="525897.Dbac_0736"/>
<organism evidence="2 3">
    <name type="scientific">Desulfomicrobium baculatum (strain DSM 4028 / VKM B-1378 / X)</name>
    <name type="common">Desulfovibrio baculatus</name>
    <dbReference type="NCBI Taxonomy" id="525897"/>
    <lineage>
        <taxon>Bacteria</taxon>
        <taxon>Pseudomonadati</taxon>
        <taxon>Thermodesulfobacteriota</taxon>
        <taxon>Desulfovibrionia</taxon>
        <taxon>Desulfovibrionales</taxon>
        <taxon>Desulfomicrobiaceae</taxon>
        <taxon>Desulfomicrobium</taxon>
    </lineage>
</organism>
<feature type="signal peptide" evidence="1">
    <location>
        <begin position="1"/>
        <end position="24"/>
    </location>
</feature>
<feature type="chain" id="PRO_5002977877" evidence="1">
    <location>
        <begin position="25"/>
        <end position="475"/>
    </location>
</feature>
<dbReference type="SUPFAM" id="SSF56954">
    <property type="entry name" value="Outer membrane efflux proteins (OEP)"/>
    <property type="match status" value="1"/>
</dbReference>
<protein>
    <submittedName>
        <fullName evidence="2">Putative copper resistance-related lipoprotein</fullName>
    </submittedName>
</protein>
<accession>C7LNH2</accession>
<dbReference type="PANTHER" id="PTHR30203">
    <property type="entry name" value="OUTER MEMBRANE CATION EFFLUX PROTEIN"/>
    <property type="match status" value="1"/>
</dbReference>
<evidence type="ECO:0000256" key="1">
    <source>
        <dbReference type="SAM" id="SignalP"/>
    </source>
</evidence>
<dbReference type="OrthoDB" id="9791261at2"/>
<dbReference type="HOGENOM" id="CLU_043115_0_0_7"/>
<dbReference type="EMBL" id="CP001629">
    <property type="protein sequence ID" value="ACU88857.1"/>
    <property type="molecule type" value="Genomic_DNA"/>
</dbReference>
<proteinExistence type="predicted"/>
<dbReference type="eggNOG" id="COG1538">
    <property type="taxonomic scope" value="Bacteria"/>
</dbReference>
<dbReference type="Proteomes" id="UP000002216">
    <property type="component" value="Chromosome"/>
</dbReference>
<keyword evidence="3" id="KW-1185">Reference proteome</keyword>
<dbReference type="Gene3D" id="1.20.1600.10">
    <property type="entry name" value="Outer membrane efflux proteins (OEP)"/>
    <property type="match status" value="1"/>
</dbReference>
<keyword evidence="2" id="KW-0449">Lipoprotein</keyword>
<evidence type="ECO:0000313" key="3">
    <source>
        <dbReference type="Proteomes" id="UP000002216"/>
    </source>
</evidence>
<sequence>MNMMTALCKGCALLVLLGGLAGCATVDFDQSVARTNTQAAGFTHGQLALGRDAAQRDAMALRASELLSRPLSEPAAVQLALVNSPSFQALLARNWASAADAAQSGRLANPVFSFERLHILDEVEFGRLLSVGLLDLLTFPMRQGVAKSRVAAAEHRLTRDVVRQVTEVRGAWVRAVAANERLGYARQVFAAAEASAELARRMQQAGNFNTIERVRQQGFYADAATQLALARHAMTARQEELIRQLGLSESQIPLLMLPARLPDLPESARQPEDVSSAARAGNLDVRLAQAEFEAAAKAQGLSRVTSLVDVEAGLRHNTVFDNDSGDRATGRGYELDVTLPLFDWGGMKREVMNARTLAAGHELEVALRGSGSRLREGYSAYRTAHDIARHYREEIIPLQQVMAEENVYRYNAMLIGVFELLADARERIRVVQAGIDALEGFWLADAALEAVIMGTEGGGELAGPAPQGEARDAGH</sequence>
<dbReference type="PANTHER" id="PTHR30203:SF24">
    <property type="entry name" value="BLR4935 PROTEIN"/>
    <property type="match status" value="1"/>
</dbReference>
<dbReference type="InterPro" id="IPR010131">
    <property type="entry name" value="MdtP/NodT-like"/>
</dbReference>
<reference evidence="2 3" key="1">
    <citation type="journal article" date="2009" name="Stand. Genomic Sci.">
        <title>Complete genome sequence of Desulfomicrobium baculatum type strain (X).</title>
        <authorList>
            <person name="Copeland A."/>
            <person name="Spring S."/>
            <person name="Goker M."/>
            <person name="Schneider S."/>
            <person name="Lapidus A."/>
            <person name="Del Rio T.G."/>
            <person name="Tice H."/>
            <person name="Cheng J.F."/>
            <person name="Chen F."/>
            <person name="Nolan M."/>
            <person name="Bruce D."/>
            <person name="Goodwin L."/>
            <person name="Pitluck S."/>
            <person name="Ivanova N."/>
            <person name="Mavrommatis K."/>
            <person name="Ovchinnikova G."/>
            <person name="Pati A."/>
            <person name="Chen A."/>
            <person name="Palaniappan K."/>
            <person name="Land M."/>
            <person name="Hauser L."/>
            <person name="Chang Y.J."/>
            <person name="Jeffries C.C."/>
            <person name="Meincke L."/>
            <person name="Sims D."/>
            <person name="Brettin T."/>
            <person name="Detter J.C."/>
            <person name="Han C."/>
            <person name="Chain P."/>
            <person name="Bristow J."/>
            <person name="Eisen J.A."/>
            <person name="Markowitz V."/>
            <person name="Hugenholtz P."/>
            <person name="Kyrpides N.C."/>
            <person name="Klenk H.P."/>
            <person name="Lucas S."/>
        </authorList>
    </citation>
    <scope>NUCLEOTIDE SEQUENCE [LARGE SCALE GENOMIC DNA]</scope>
    <source>
        <strain evidence="3">DSM 4028 / VKM B-1378 / X</strain>
    </source>
</reference>
<dbReference type="AlphaFoldDB" id="C7LNH2"/>
<gene>
    <name evidence="2" type="ordered locus">Dbac_0736</name>
</gene>
<dbReference type="RefSeq" id="WP_015772957.1">
    <property type="nucleotide sequence ID" value="NC_013173.1"/>
</dbReference>
<evidence type="ECO:0000313" key="2">
    <source>
        <dbReference type="EMBL" id="ACU88857.1"/>
    </source>
</evidence>
<dbReference type="KEGG" id="dba:Dbac_0736"/>
<name>C7LNH2_DESBD</name>
<dbReference type="GO" id="GO:0015562">
    <property type="term" value="F:efflux transmembrane transporter activity"/>
    <property type="evidence" value="ECO:0007669"/>
    <property type="project" value="InterPro"/>
</dbReference>